<feature type="region of interest" description="Disordered" evidence="1">
    <location>
        <begin position="1"/>
        <end position="46"/>
    </location>
</feature>
<gene>
    <name evidence="2" type="ORF">A2V68_01135</name>
</gene>
<dbReference type="EMBL" id="META01000003">
    <property type="protein sequence ID" value="OGB74340.1"/>
    <property type="molecule type" value="Genomic_DNA"/>
</dbReference>
<comment type="caution">
    <text evidence="2">The sequence shown here is derived from an EMBL/GenBank/DDBJ whole genome shotgun (WGS) entry which is preliminary data.</text>
</comment>
<evidence type="ECO:0000313" key="3">
    <source>
        <dbReference type="Proteomes" id="UP000176651"/>
    </source>
</evidence>
<name>A0A1F4NSD7_UNCK3</name>
<evidence type="ECO:0000313" key="2">
    <source>
        <dbReference type="EMBL" id="OGB74340.1"/>
    </source>
</evidence>
<evidence type="ECO:0000256" key="1">
    <source>
        <dbReference type="SAM" id="MobiDB-lite"/>
    </source>
</evidence>
<dbReference type="AlphaFoldDB" id="A0A1F4NSD7"/>
<reference evidence="2 3" key="1">
    <citation type="journal article" date="2016" name="Nat. Commun.">
        <title>Thousands of microbial genomes shed light on interconnected biogeochemical processes in an aquifer system.</title>
        <authorList>
            <person name="Anantharaman K."/>
            <person name="Brown C.T."/>
            <person name="Hug L.A."/>
            <person name="Sharon I."/>
            <person name="Castelle C.J."/>
            <person name="Probst A.J."/>
            <person name="Thomas B.C."/>
            <person name="Singh A."/>
            <person name="Wilkins M.J."/>
            <person name="Karaoz U."/>
            <person name="Brodie E.L."/>
            <person name="Williams K.H."/>
            <person name="Hubbard S.S."/>
            <person name="Banfield J.F."/>
        </authorList>
    </citation>
    <scope>NUCLEOTIDE SEQUENCE [LARGE SCALE GENOMIC DNA]</scope>
</reference>
<protein>
    <submittedName>
        <fullName evidence="2">Uncharacterized protein</fullName>
    </submittedName>
</protein>
<dbReference type="Proteomes" id="UP000176651">
    <property type="component" value="Unassembled WGS sequence"/>
</dbReference>
<accession>A0A1F4NSD7</accession>
<sequence>MEKSFLDSNLMGAEQGSGEAAPLEVIPGEQSIKPTEPEEEGEKEPDFTEQVNLINLLVEEGLYPTLELLERESSGLFRHLKPIDAKRIILKAVDCRIRYSDAQMAQSKHKQETGIGKVRSPEFEEDTLFWQREKEAAQVKKHELQVQITEMCQESK</sequence>
<organism evidence="2 3">
    <name type="scientific">candidate division Kazan bacterium RBG_13_50_9</name>
    <dbReference type="NCBI Taxonomy" id="1798535"/>
    <lineage>
        <taxon>Bacteria</taxon>
        <taxon>Bacteria division Kazan-3B-28</taxon>
    </lineage>
</organism>
<proteinExistence type="predicted"/>